<dbReference type="AlphaFoldDB" id="A0A0S4J6A1"/>
<evidence type="ECO:0000313" key="2">
    <source>
        <dbReference type="EMBL" id="CUG86978.1"/>
    </source>
</evidence>
<protein>
    <submittedName>
        <fullName evidence="2">Uncharacterized protein</fullName>
    </submittedName>
</protein>
<feature type="compositionally biased region" description="Low complexity" evidence="1">
    <location>
        <begin position="117"/>
        <end position="139"/>
    </location>
</feature>
<feature type="compositionally biased region" description="Low complexity" evidence="1">
    <location>
        <begin position="311"/>
        <end position="324"/>
    </location>
</feature>
<feature type="region of interest" description="Disordered" evidence="1">
    <location>
        <begin position="630"/>
        <end position="655"/>
    </location>
</feature>
<feature type="compositionally biased region" description="Acidic residues" evidence="1">
    <location>
        <begin position="593"/>
        <end position="603"/>
    </location>
</feature>
<name>A0A0S4J6A1_BODSA</name>
<feature type="compositionally biased region" description="Basic and acidic residues" evidence="1">
    <location>
        <begin position="646"/>
        <end position="655"/>
    </location>
</feature>
<feature type="compositionally biased region" description="Basic and acidic residues" evidence="1">
    <location>
        <begin position="268"/>
        <end position="288"/>
    </location>
</feature>
<feature type="compositionally biased region" description="Polar residues" evidence="1">
    <location>
        <begin position="94"/>
        <end position="113"/>
    </location>
</feature>
<evidence type="ECO:0000313" key="3">
    <source>
        <dbReference type="Proteomes" id="UP000051952"/>
    </source>
</evidence>
<feature type="compositionally biased region" description="Polar residues" evidence="1">
    <location>
        <begin position="291"/>
        <end position="300"/>
    </location>
</feature>
<accession>A0A0S4J6A1</accession>
<sequence length="655" mass="69071">MREQRKEKKRQKERFEERRQADLNALATTTSPERSPERGDKGTVPAAAPATQRAPKNHSKDEVPETDVAATAPPSSSEKVKKPIQPRKPPATADSASSGGARNRNSAPNSTPAKNEAQPAAAGPSQQPPQGKNIAAAPSARPPAKKAPAPPPQKPTTSQSTKRPSPKPATATASSKPEHHHSTEPVVPQSSESDPNRTESDAPPAVGDGTHPPPPAATEQRLDNEATEEAGAPEQPPAVDSSLVEATSSTEQRDTHPAKEPVPIVEQLHAEDAHAEQHDAVRQGHDETCEATETTMNSAEPATKDEANDEAPTAPTSTSPPQQSNEGLEPHPTVDGVQDESRDTREATIVMVNNAEPAAEGETNEAPTEPTSTSPPQQNNDDDGVQDDSHDVLPATSASSSATPNDESPSKDAQAEGEQELQRPQPSHVGEENSSEAIVNATTVQQPAEVESCTENQNQEETTAAAAPVDGVVETTNIVTEESHDSTRIVEATQPEVSEQRRAPSPPLPEEVADAHRPQTTAGDVAVVTDSEAVEDANVSRPASHESQTASTSNLCEETPSTEGPHPTVNNVDADTKYVRDDEDQHDHQADAAEQDTAPDDEEIKNTAATQHASHLPAAELAAELPEVEHADDDVAARTTTVHGDSLNHHDGVTG</sequence>
<feature type="region of interest" description="Disordered" evidence="1">
    <location>
        <begin position="1"/>
        <end position="614"/>
    </location>
</feature>
<reference evidence="3" key="1">
    <citation type="submission" date="2015-09" db="EMBL/GenBank/DDBJ databases">
        <authorList>
            <consortium name="Pathogen Informatics"/>
        </authorList>
    </citation>
    <scope>NUCLEOTIDE SEQUENCE [LARGE SCALE GENOMIC DNA]</scope>
    <source>
        <strain evidence="3">Lake Konstanz</strain>
    </source>
</reference>
<feature type="compositionally biased region" description="Basic and acidic residues" evidence="1">
    <location>
        <begin position="574"/>
        <end position="591"/>
    </location>
</feature>
<keyword evidence="3" id="KW-1185">Reference proteome</keyword>
<dbReference type="VEuPathDB" id="TriTrypDB:BSAL_07785"/>
<organism evidence="2 3">
    <name type="scientific">Bodo saltans</name>
    <name type="common">Flagellated protozoan</name>
    <dbReference type="NCBI Taxonomy" id="75058"/>
    <lineage>
        <taxon>Eukaryota</taxon>
        <taxon>Discoba</taxon>
        <taxon>Euglenozoa</taxon>
        <taxon>Kinetoplastea</taxon>
        <taxon>Metakinetoplastina</taxon>
        <taxon>Eubodonida</taxon>
        <taxon>Bodonidae</taxon>
        <taxon>Bodo</taxon>
    </lineage>
</organism>
<dbReference type="OMA" id="MREDEYD"/>
<dbReference type="Proteomes" id="UP000051952">
    <property type="component" value="Unassembled WGS sequence"/>
</dbReference>
<feature type="compositionally biased region" description="Polar residues" evidence="1">
    <location>
        <begin position="545"/>
        <end position="573"/>
    </location>
</feature>
<feature type="compositionally biased region" description="Polar residues" evidence="1">
    <location>
        <begin position="453"/>
        <end position="462"/>
    </location>
</feature>
<dbReference type="EMBL" id="CYKH01001420">
    <property type="protein sequence ID" value="CUG86978.1"/>
    <property type="molecule type" value="Genomic_DNA"/>
</dbReference>
<feature type="compositionally biased region" description="Low complexity" evidence="1">
    <location>
        <begin position="364"/>
        <end position="379"/>
    </location>
</feature>
<evidence type="ECO:0000256" key="1">
    <source>
        <dbReference type="SAM" id="MobiDB-lite"/>
    </source>
</evidence>
<feature type="compositionally biased region" description="Polar residues" evidence="1">
    <location>
        <begin position="435"/>
        <end position="446"/>
    </location>
</feature>
<proteinExistence type="predicted"/>
<gene>
    <name evidence="2" type="ORF">BSAL_07785</name>
</gene>